<reference evidence="10 11" key="1">
    <citation type="submission" date="2017-08" db="EMBL/GenBank/DDBJ databases">
        <title>Infants hospitalized years apart are colonized by the same room-sourced microbial strains.</title>
        <authorList>
            <person name="Brooks B."/>
            <person name="Olm M.R."/>
            <person name="Firek B.A."/>
            <person name="Baker R."/>
            <person name="Thomas B.C."/>
            <person name="Morowitz M.J."/>
            <person name="Banfield J.F."/>
        </authorList>
    </citation>
    <scope>NUCLEOTIDE SEQUENCE [LARGE SCALE GENOMIC DNA]</scope>
    <source>
        <strain evidence="10">S2_006_000_R1_57</strain>
    </source>
</reference>
<dbReference type="PANTHER" id="PTHR42844:SF1">
    <property type="entry name" value="DIHYDRONEOPTERIN ALDOLASE 1-RELATED"/>
    <property type="match status" value="1"/>
</dbReference>
<dbReference type="GO" id="GO:0005737">
    <property type="term" value="C:cytoplasm"/>
    <property type="evidence" value="ECO:0007669"/>
    <property type="project" value="TreeGrafter"/>
</dbReference>
<dbReference type="UniPathway" id="UPA00077">
    <property type="reaction ID" value="UER00154"/>
</dbReference>
<sequence>MNPGTGPSLDRVDLTGISAHAYHGVEDFEKKDGQPFSVDVSFWLDTRQAGSSDDLCHTVNYAEVADIAYRVLTGPSLNLVETLAHRIALRILQKYPPTQRVDVCVHKPSAPIEVPFGDVAVTVSRTRDDLASAPGQYSA</sequence>
<organism evidence="10 11">
    <name type="scientific">Lawsonella clevelandensis</name>
    <dbReference type="NCBI Taxonomy" id="1528099"/>
    <lineage>
        <taxon>Bacteria</taxon>
        <taxon>Bacillati</taxon>
        <taxon>Actinomycetota</taxon>
        <taxon>Actinomycetes</taxon>
        <taxon>Mycobacteriales</taxon>
        <taxon>Lawsonellaceae</taxon>
        <taxon>Lawsonella</taxon>
    </lineage>
</organism>
<dbReference type="GO" id="GO:0004150">
    <property type="term" value="F:dihydroneopterin aldolase activity"/>
    <property type="evidence" value="ECO:0007669"/>
    <property type="project" value="UniProtKB-UniRule"/>
</dbReference>
<dbReference type="InterPro" id="IPR043133">
    <property type="entry name" value="GTP-CH-I_C/QueF"/>
</dbReference>
<dbReference type="CDD" id="cd00534">
    <property type="entry name" value="DHNA_DHNTPE"/>
    <property type="match status" value="1"/>
</dbReference>
<dbReference type="InterPro" id="IPR006156">
    <property type="entry name" value="Dihydroneopterin_aldolase"/>
</dbReference>
<comment type="catalytic activity">
    <reaction evidence="7">
        <text>7,8-dihydroneopterin + O2 = 7,8-dihydroxanthopterin + glycolaldehyde + formate + H(+)</text>
        <dbReference type="Rhea" id="RHEA:45332"/>
        <dbReference type="ChEBI" id="CHEBI:15378"/>
        <dbReference type="ChEBI" id="CHEBI:15379"/>
        <dbReference type="ChEBI" id="CHEBI:15740"/>
        <dbReference type="ChEBI" id="CHEBI:17001"/>
        <dbReference type="ChEBI" id="CHEBI:17071"/>
        <dbReference type="ChEBI" id="CHEBI:85130"/>
        <dbReference type="EC" id="1.13.11.81"/>
    </reaction>
</comment>
<evidence type="ECO:0000256" key="8">
    <source>
        <dbReference type="RuleBase" id="RU362079"/>
    </source>
</evidence>
<dbReference type="GO" id="GO:0046654">
    <property type="term" value="P:tetrahydrofolate biosynthetic process"/>
    <property type="evidence" value="ECO:0007669"/>
    <property type="project" value="UniProtKB-UniRule"/>
</dbReference>
<evidence type="ECO:0000256" key="3">
    <source>
        <dbReference type="ARBA" id="ARBA00005708"/>
    </source>
</evidence>
<dbReference type="PANTHER" id="PTHR42844">
    <property type="entry name" value="DIHYDRONEOPTERIN ALDOLASE 1-RELATED"/>
    <property type="match status" value="1"/>
</dbReference>
<evidence type="ECO:0000256" key="7">
    <source>
        <dbReference type="ARBA" id="ARBA00052077"/>
    </source>
</evidence>
<evidence type="ECO:0000256" key="4">
    <source>
        <dbReference type="ARBA" id="ARBA00022909"/>
    </source>
</evidence>
<accession>A0A2W5K8Y9</accession>
<dbReference type="NCBIfam" id="TIGR00525">
    <property type="entry name" value="folB"/>
    <property type="match status" value="1"/>
</dbReference>
<evidence type="ECO:0000256" key="1">
    <source>
        <dbReference type="ARBA" id="ARBA00001353"/>
    </source>
</evidence>
<dbReference type="EC" id="4.1.2.25" evidence="8"/>
<dbReference type="AlphaFoldDB" id="A0A2W5K8Y9"/>
<evidence type="ECO:0000259" key="9">
    <source>
        <dbReference type="SMART" id="SM00905"/>
    </source>
</evidence>
<dbReference type="Pfam" id="PF02152">
    <property type="entry name" value="FolB"/>
    <property type="match status" value="1"/>
</dbReference>
<comment type="similarity">
    <text evidence="3 8">Belongs to the DHNA family.</text>
</comment>
<keyword evidence="5 8" id="KW-0456">Lyase</keyword>
<evidence type="ECO:0000313" key="11">
    <source>
        <dbReference type="Proteomes" id="UP000248606"/>
    </source>
</evidence>
<proteinExistence type="inferred from homology"/>
<dbReference type="FunFam" id="3.30.1130.10:FF:000003">
    <property type="entry name" value="7,8-dihydroneopterin aldolase"/>
    <property type="match status" value="1"/>
</dbReference>
<dbReference type="EMBL" id="QFOZ01000005">
    <property type="protein sequence ID" value="PZP88942.1"/>
    <property type="molecule type" value="Genomic_DNA"/>
</dbReference>
<dbReference type="Gene3D" id="3.30.1130.10">
    <property type="match status" value="1"/>
</dbReference>
<gene>
    <name evidence="10" type="primary">folB</name>
    <name evidence="10" type="ORF">DI579_04655</name>
</gene>
<dbReference type="SUPFAM" id="SSF55620">
    <property type="entry name" value="Tetrahydrobiopterin biosynthesis enzymes-like"/>
    <property type="match status" value="1"/>
</dbReference>
<dbReference type="NCBIfam" id="TIGR00526">
    <property type="entry name" value="folB_dom"/>
    <property type="match status" value="1"/>
</dbReference>
<dbReference type="SMART" id="SM00905">
    <property type="entry name" value="FolB"/>
    <property type="match status" value="1"/>
</dbReference>
<dbReference type="Proteomes" id="UP000248606">
    <property type="component" value="Unassembled WGS sequence"/>
</dbReference>
<comment type="caution">
    <text evidence="10">The sequence shown here is derived from an EMBL/GenBank/DDBJ whole genome shotgun (WGS) entry which is preliminary data.</text>
</comment>
<name>A0A2W5K8Y9_9ACTN</name>
<protein>
    <recommendedName>
        <fullName evidence="6 8">7,8-dihydroneopterin aldolase</fullName>
        <ecNumber evidence="8">4.1.2.25</ecNumber>
    </recommendedName>
</protein>
<evidence type="ECO:0000256" key="5">
    <source>
        <dbReference type="ARBA" id="ARBA00023239"/>
    </source>
</evidence>
<evidence type="ECO:0000313" key="10">
    <source>
        <dbReference type="EMBL" id="PZP88942.1"/>
    </source>
</evidence>
<dbReference type="InterPro" id="IPR006157">
    <property type="entry name" value="FolB_dom"/>
</dbReference>
<keyword evidence="4 8" id="KW-0289">Folate biosynthesis</keyword>
<evidence type="ECO:0000256" key="6">
    <source>
        <dbReference type="ARBA" id="ARBA00032903"/>
    </source>
</evidence>
<dbReference type="GO" id="GO:0046656">
    <property type="term" value="P:folic acid biosynthetic process"/>
    <property type="evidence" value="ECO:0007669"/>
    <property type="project" value="UniProtKB-UniRule"/>
</dbReference>
<feature type="domain" description="Dihydroneopterin aldolase/epimerase" evidence="9">
    <location>
        <begin position="12"/>
        <end position="125"/>
    </location>
</feature>
<comment type="pathway">
    <text evidence="2 8">Cofactor biosynthesis; tetrahydrofolate biosynthesis; 2-amino-4-hydroxy-6-hydroxymethyl-7,8-dihydropteridine diphosphate from 7,8-dihydroneopterin triphosphate: step 3/4.</text>
</comment>
<evidence type="ECO:0000256" key="2">
    <source>
        <dbReference type="ARBA" id="ARBA00005013"/>
    </source>
</evidence>
<comment type="function">
    <text evidence="8">Catalyzes the conversion of 7,8-dihydroneopterin to 6-hydroxymethyl-7,8-dihydropterin.</text>
</comment>
<comment type="catalytic activity">
    <reaction evidence="1 8">
        <text>7,8-dihydroneopterin = 6-hydroxymethyl-7,8-dihydropterin + glycolaldehyde</text>
        <dbReference type="Rhea" id="RHEA:10540"/>
        <dbReference type="ChEBI" id="CHEBI:17001"/>
        <dbReference type="ChEBI" id="CHEBI:17071"/>
        <dbReference type="ChEBI" id="CHEBI:44841"/>
        <dbReference type="EC" id="4.1.2.25"/>
    </reaction>
</comment>